<dbReference type="AlphaFoldDB" id="A0A1Y1S7P1"/>
<dbReference type="Gene3D" id="3.40.5.50">
    <property type="match status" value="1"/>
</dbReference>
<dbReference type="GO" id="GO:0000727">
    <property type="term" value="P:double-strand break repair via break-induced replication"/>
    <property type="evidence" value="ECO:0007669"/>
    <property type="project" value="TreeGrafter"/>
</dbReference>
<evidence type="ECO:0000259" key="1">
    <source>
        <dbReference type="Pfam" id="PF25005"/>
    </source>
</evidence>
<dbReference type="Proteomes" id="UP000192639">
    <property type="component" value="Unassembled WGS sequence"/>
</dbReference>
<accession>A0A1Y1S7P1</accession>
<dbReference type="SUPFAM" id="SSF160059">
    <property type="entry name" value="PriA/YqbF domain"/>
    <property type="match status" value="1"/>
</dbReference>
<evidence type="ECO:0000313" key="2">
    <source>
        <dbReference type="EMBL" id="ORD94462.1"/>
    </source>
</evidence>
<dbReference type="Pfam" id="PF25005">
    <property type="entry name" value="PSF2_N"/>
    <property type="match status" value="1"/>
</dbReference>
<dbReference type="CDD" id="cd21694">
    <property type="entry name" value="GINS_B_Psf2"/>
    <property type="match status" value="1"/>
</dbReference>
<dbReference type="VEuPathDB" id="MicrosporidiaDB:ECANGB1_674"/>
<dbReference type="OrthoDB" id="1938138at2759"/>
<dbReference type="InterPro" id="IPR056784">
    <property type="entry name" value="PSF2_N"/>
</dbReference>
<keyword evidence="3" id="KW-1185">Reference proteome</keyword>
<dbReference type="GO" id="GO:0000811">
    <property type="term" value="C:GINS complex"/>
    <property type="evidence" value="ECO:0007669"/>
    <property type="project" value="TreeGrafter"/>
</dbReference>
<reference evidence="2 3" key="1">
    <citation type="journal article" date="2017" name="Environ. Microbiol.">
        <title>Decay of the glycolytic pathway and adaptation to intranuclear parasitism within Enterocytozoonidae microsporidia.</title>
        <authorList>
            <person name="Wiredu Boakye D."/>
            <person name="Jaroenlak P."/>
            <person name="Prachumwat A."/>
            <person name="Williams T.A."/>
            <person name="Bateman K.S."/>
            <person name="Itsathitphaisarn O."/>
            <person name="Sritunyalucksana K."/>
            <person name="Paszkiewicz K.H."/>
            <person name="Moore K.A."/>
            <person name="Stentiford G.D."/>
            <person name="Williams B.A."/>
        </authorList>
    </citation>
    <scope>NUCLEOTIDE SEQUENCE [LARGE SCALE GENOMIC DNA]</scope>
    <source>
        <strain evidence="2 3">GB1</strain>
    </source>
</reference>
<dbReference type="PANTHER" id="PTHR12772:SF0">
    <property type="entry name" value="DNA REPLICATION COMPLEX GINS PROTEIN PSF2"/>
    <property type="match status" value="1"/>
</dbReference>
<dbReference type="SUPFAM" id="SSF158573">
    <property type="entry name" value="GINS helical bundle-like"/>
    <property type="match status" value="1"/>
</dbReference>
<comment type="caution">
    <text evidence="2">The sequence shown here is derived from an EMBL/GenBank/DDBJ whole genome shotgun (WGS) entry which is preliminary data.</text>
</comment>
<dbReference type="Gene3D" id="1.20.58.1020">
    <property type="match status" value="1"/>
</dbReference>
<dbReference type="EMBL" id="LWDP01000019">
    <property type="protein sequence ID" value="ORD94462.1"/>
    <property type="molecule type" value="Genomic_DNA"/>
</dbReference>
<organism evidence="2 3">
    <name type="scientific">Enterospora canceri</name>
    <dbReference type="NCBI Taxonomy" id="1081671"/>
    <lineage>
        <taxon>Eukaryota</taxon>
        <taxon>Fungi</taxon>
        <taxon>Fungi incertae sedis</taxon>
        <taxon>Microsporidia</taxon>
        <taxon>Enterocytozoonidae</taxon>
        <taxon>Enterospora</taxon>
    </lineage>
</organism>
<dbReference type="GO" id="GO:0006260">
    <property type="term" value="P:DNA replication"/>
    <property type="evidence" value="ECO:0007669"/>
    <property type="project" value="InterPro"/>
</dbReference>
<dbReference type="InterPro" id="IPR036224">
    <property type="entry name" value="GINS_bundle-like_dom_sf"/>
</dbReference>
<gene>
    <name evidence="2" type="primary">PSF2</name>
    <name evidence="2" type="ORF">ECANGB1_674</name>
</gene>
<dbReference type="PANTHER" id="PTHR12772">
    <property type="entry name" value="DNA REPLICATION COMPLEX GINS PROTEIN PSF2"/>
    <property type="match status" value="1"/>
</dbReference>
<sequence length="211" mass="24272">MVVVVVVILTTVYCYRSYTYCCYYCILLPILPTLLPTLLITAATTMFSPEELTNLALETHVEIEGLSRVDLSSTLLSSRIRVAPLRPTRVPLYLALHLQKRNKARIITPREYERVDEVVAQEEENKEEFSELPEHYFEVAGILGIGGSGLEKLRQVRLQKIWNGLETVDGRATYMRNITRWEYNQLREYITGVFQKNGRIVQAGDTIFNIQ</sequence>
<protein>
    <submittedName>
        <fullName evidence="2">PSF2</fullName>
    </submittedName>
</protein>
<name>A0A1Y1S7P1_9MICR</name>
<feature type="domain" description="DNA replication complex GINS protein PSF2 N-terminal" evidence="1">
    <location>
        <begin position="48"/>
        <end position="107"/>
    </location>
</feature>
<proteinExistence type="predicted"/>
<evidence type="ECO:0000313" key="3">
    <source>
        <dbReference type="Proteomes" id="UP000192639"/>
    </source>
</evidence>
<dbReference type="InterPro" id="IPR007257">
    <property type="entry name" value="GINS_Psf2"/>
</dbReference>